<accession>A0ABY1P283</accession>
<organism evidence="1 2">
    <name type="scientific">Chryseobacterium profundimaris</name>
    <dbReference type="NCBI Taxonomy" id="1387275"/>
    <lineage>
        <taxon>Bacteria</taxon>
        <taxon>Pseudomonadati</taxon>
        <taxon>Bacteroidota</taxon>
        <taxon>Flavobacteriia</taxon>
        <taxon>Flavobacteriales</taxon>
        <taxon>Weeksellaceae</taxon>
        <taxon>Chryseobacterium group</taxon>
        <taxon>Chryseobacterium</taxon>
    </lineage>
</organism>
<protein>
    <submittedName>
        <fullName evidence="1">SIR2-like domain-containing protein</fullName>
    </submittedName>
</protein>
<proteinExistence type="predicted"/>
<dbReference type="InterPro" id="IPR011202">
    <property type="entry name" value="UCP014677"/>
</dbReference>
<dbReference type="EMBL" id="FXTZ01000007">
    <property type="protein sequence ID" value="SMP23442.1"/>
    <property type="molecule type" value="Genomic_DNA"/>
</dbReference>
<gene>
    <name evidence="1" type="ORF">SAMN06264346_10784</name>
</gene>
<reference evidence="1 2" key="1">
    <citation type="submission" date="2017-05" db="EMBL/GenBank/DDBJ databases">
        <authorList>
            <person name="Varghese N."/>
            <person name="Submissions S."/>
        </authorList>
    </citation>
    <scope>NUCLEOTIDE SEQUENCE [LARGE SCALE GENOMIC DNA]</scope>
    <source>
        <strain evidence="1 2">DSM 28214</strain>
    </source>
</reference>
<dbReference type="RefSeq" id="WP_283422364.1">
    <property type="nucleotide sequence ID" value="NZ_FXTZ01000007.1"/>
</dbReference>
<dbReference type="Pfam" id="PF13289">
    <property type="entry name" value="SIR2_2"/>
    <property type="match status" value="1"/>
</dbReference>
<name>A0ABY1P283_9FLAO</name>
<evidence type="ECO:0000313" key="2">
    <source>
        <dbReference type="Proteomes" id="UP001157960"/>
    </source>
</evidence>
<keyword evidence="2" id="KW-1185">Reference proteome</keyword>
<sequence>MFTEELKNHLSKFNTSPFLFIGSGFSRRYLNIPTWEELLIEMVDRLKLSKPYEFYKSNSNADLTKIASLMGEEFNAIWWENDDFKISRENFQKIATSKFSPLKYEISKRVHDNSENIDDENIEKEIKLLKKANIDGIITTNWDTLCEKLFPTFTSFIGQEELIFSELFTVGEIYKIHGSIENPNSLILTAQDYQEFQERNTYLAAKLLTLFIENPIIFIGYSLDDKNVQGILKSIIRCLTKDKIQKLQDRLIFCQWVAEEIEAEMTDSTMLISETVIPIKLIRLNSFMDLYTVLANNKKKLPTKVLRQMKGMIYDFVKSNNSKQKIFVADNLDDIENIHNAEFVYGIGIKDKLSDIGIKGIDLKDILSDILIDKNWNSVSISRLCLPAMQLNARFIPYFKHLRLGNFLNDDGTLNDDNDITEFSPDFISTVNNVKREDFYPNQSYLKKKEELNTKCNSVTDVMKAYDNDLHHLVYISLLDDDKISLDELEKVLIDKKNLLHDSKIGTYYRKLICLYDFLKHRTIR</sequence>
<evidence type="ECO:0000313" key="1">
    <source>
        <dbReference type="EMBL" id="SMP23442.1"/>
    </source>
</evidence>
<dbReference type="PIRSF" id="PIRSF014677">
    <property type="entry name" value="UCP014677"/>
    <property type="match status" value="1"/>
</dbReference>
<comment type="caution">
    <text evidence="1">The sequence shown here is derived from an EMBL/GenBank/DDBJ whole genome shotgun (WGS) entry which is preliminary data.</text>
</comment>
<dbReference type="Proteomes" id="UP001157960">
    <property type="component" value="Unassembled WGS sequence"/>
</dbReference>